<evidence type="ECO:0000256" key="5">
    <source>
        <dbReference type="ARBA" id="ARBA00022827"/>
    </source>
</evidence>
<dbReference type="InterPro" id="IPR014729">
    <property type="entry name" value="Rossmann-like_a/b/a_fold"/>
</dbReference>
<proteinExistence type="inferred from homology"/>
<dbReference type="InterPro" id="IPR036155">
    <property type="entry name" value="Crypto/Photolyase_N_sf"/>
</dbReference>
<evidence type="ECO:0000256" key="2">
    <source>
        <dbReference type="ARBA" id="ARBA00013149"/>
    </source>
</evidence>
<accession>A0A5K7X3X2</accession>
<evidence type="ECO:0000256" key="8">
    <source>
        <dbReference type="PIRSR" id="PIRSR602081-1"/>
    </source>
</evidence>
<comment type="catalytic activity">
    <reaction evidence="7">
        <text>cyclobutadipyrimidine (in DNA) = 2 pyrimidine residues (in DNA).</text>
        <dbReference type="EC" id="4.1.99.3"/>
    </reaction>
</comment>
<dbReference type="EMBL" id="AP021861">
    <property type="protein sequence ID" value="BBO31318.1"/>
    <property type="molecule type" value="Genomic_DNA"/>
</dbReference>
<dbReference type="Proteomes" id="UP000326837">
    <property type="component" value="Chromosome"/>
</dbReference>
<dbReference type="RefSeq" id="WP_152097482.1">
    <property type="nucleotide sequence ID" value="NZ_AP021861.1"/>
</dbReference>
<evidence type="ECO:0000313" key="13">
    <source>
        <dbReference type="Proteomes" id="UP000326837"/>
    </source>
</evidence>
<dbReference type="FunFam" id="1.10.579.10:FF:000003">
    <property type="entry name" value="Deoxyribodipyrimidine photo-lyase"/>
    <property type="match status" value="1"/>
</dbReference>
<dbReference type="GO" id="GO:0071949">
    <property type="term" value="F:FAD binding"/>
    <property type="evidence" value="ECO:0007669"/>
    <property type="project" value="TreeGrafter"/>
</dbReference>
<feature type="site" description="Electron transfer via tryptophanyl radical" evidence="9">
    <location>
        <position position="393"/>
    </location>
</feature>
<keyword evidence="6 10" id="KW-0157">Chromophore</keyword>
<keyword evidence="12" id="KW-0456">Lyase</keyword>
<evidence type="ECO:0000256" key="7">
    <source>
        <dbReference type="ARBA" id="ARBA00033999"/>
    </source>
</evidence>
<dbReference type="Gene3D" id="1.25.40.80">
    <property type="match status" value="1"/>
</dbReference>
<dbReference type="PANTHER" id="PTHR11455">
    <property type="entry name" value="CRYPTOCHROME"/>
    <property type="match status" value="1"/>
</dbReference>
<name>A0A5K7X3X2_9BACT</name>
<feature type="site" description="Electron transfer via tryptophanyl radical" evidence="9">
    <location>
        <position position="370"/>
    </location>
</feature>
<keyword evidence="4 8" id="KW-0285">Flavoprotein</keyword>
<dbReference type="InterPro" id="IPR002081">
    <property type="entry name" value="Cryptochrome/DNA_photolyase_1"/>
</dbReference>
<evidence type="ECO:0000313" key="12">
    <source>
        <dbReference type="EMBL" id="BBO31318.1"/>
    </source>
</evidence>
<feature type="binding site" evidence="8">
    <location>
        <begin position="237"/>
        <end position="241"/>
    </location>
    <ligand>
        <name>FAD</name>
        <dbReference type="ChEBI" id="CHEBI:57692"/>
    </ligand>
</feature>
<dbReference type="PRINTS" id="PR00147">
    <property type="entry name" value="DNAPHOTLYASE"/>
</dbReference>
<dbReference type="SUPFAM" id="SSF52425">
    <property type="entry name" value="Cryptochrome/photolyase, N-terminal domain"/>
    <property type="match status" value="1"/>
</dbReference>
<dbReference type="AlphaFoldDB" id="A0A5K7X3X2"/>
<dbReference type="InterPro" id="IPR036134">
    <property type="entry name" value="Crypto/Photolyase_FAD-like_sf"/>
</dbReference>
<dbReference type="PANTHER" id="PTHR11455:SF9">
    <property type="entry name" value="CRYPTOCHROME CIRCADIAN CLOCK 5 ISOFORM X1"/>
    <property type="match status" value="1"/>
</dbReference>
<keyword evidence="13" id="KW-1185">Reference proteome</keyword>
<protein>
    <recommendedName>
        <fullName evidence="3">Deoxyribodipyrimidine photo-lyase</fullName>
        <ecNumber evidence="2">4.1.99.3</ecNumber>
    </recommendedName>
</protein>
<comment type="cofactor">
    <cofactor evidence="8">
        <name>FAD</name>
        <dbReference type="ChEBI" id="CHEBI:57692"/>
    </cofactor>
    <text evidence="8">Binds 1 FAD per subunit.</text>
</comment>
<feature type="binding site" evidence="8">
    <location>
        <position position="225"/>
    </location>
    <ligand>
        <name>FAD</name>
        <dbReference type="ChEBI" id="CHEBI:57692"/>
    </ligand>
</feature>
<feature type="binding site" evidence="8">
    <location>
        <begin position="383"/>
        <end position="385"/>
    </location>
    <ligand>
        <name>FAD</name>
        <dbReference type="ChEBI" id="CHEBI:57692"/>
    </ligand>
</feature>
<feature type="domain" description="Photolyase/cryptochrome alpha/beta" evidence="11">
    <location>
        <begin position="4"/>
        <end position="132"/>
    </location>
</feature>
<evidence type="ECO:0000256" key="3">
    <source>
        <dbReference type="ARBA" id="ARBA00014046"/>
    </source>
</evidence>
<evidence type="ECO:0000256" key="9">
    <source>
        <dbReference type="PIRSR" id="PIRSR602081-2"/>
    </source>
</evidence>
<feature type="site" description="Electron transfer via tryptophanyl radical" evidence="9">
    <location>
        <position position="317"/>
    </location>
</feature>
<dbReference type="EC" id="4.1.99.3" evidence="2"/>
<dbReference type="KEGG" id="lpav:PLANPX_0930"/>
<dbReference type="Gene3D" id="3.40.50.620">
    <property type="entry name" value="HUPs"/>
    <property type="match status" value="1"/>
</dbReference>
<dbReference type="Pfam" id="PF00875">
    <property type="entry name" value="DNA_photolyase"/>
    <property type="match status" value="1"/>
</dbReference>
<dbReference type="GO" id="GO:0003904">
    <property type="term" value="F:deoxyribodipyrimidine photo-lyase activity"/>
    <property type="evidence" value="ECO:0007669"/>
    <property type="project" value="UniProtKB-EC"/>
</dbReference>
<dbReference type="GO" id="GO:0009416">
    <property type="term" value="P:response to light stimulus"/>
    <property type="evidence" value="ECO:0007669"/>
    <property type="project" value="TreeGrafter"/>
</dbReference>
<sequence length="487" mass="55557">MTKPLTIVWFRQDLRIGDQPALRRAVDRGGVIPAYIWAPDEEGDWPLGGASRWWLHHSLASLDEQLRQRGSRLIVRRGPTQQTLDELLEQTGATAVYWNRRYEPAAIERDKQVKAALVSRGVQAESFSGSLLHEPWTITTKQGAPYQVFTPFWKACLGAAVKHETLAAPREVAGPSKWPATLKLEELELLPTLAWDAGIAEAWEPGALAAERRLQEFVGEAIGRYQEDRDRTDIDSSSRLSPHLHFGEISPRQIWLAVEKALEAFKAKSTSGASKTRQSAEVFLKEVGWREFAYHLLYYFPQTPGEPLREQFRGFPWRRSQKDLRAWQRGRTGFPIVDAAMRELWTTGFMPNRTRMIVASFLTKDLRLTWLRGAEWFWDTLVDADLANNTLGWQWTAGCGADAAPYFRVFNPTMQAEKADPDGEYIRRWVPELAKLPTKWLREPWTAPEEELVAAGVELGKTYPRPMVDHHEARDAALAAYERVKKS</sequence>
<evidence type="ECO:0000256" key="1">
    <source>
        <dbReference type="ARBA" id="ARBA00001932"/>
    </source>
</evidence>
<reference evidence="13" key="1">
    <citation type="submission" date="2019-10" db="EMBL/GenBank/DDBJ databases">
        <title>Lacipirellula parvula gen. nov., sp. nov., representing a lineage of planctomycetes widespread in freshwater anoxic habitats, and description of the family Lacipirellulaceae.</title>
        <authorList>
            <person name="Dedysh S.N."/>
            <person name="Kulichevskaya I.S."/>
            <person name="Beletsky A.V."/>
            <person name="Rakitin A.L."/>
            <person name="Mardanov A.V."/>
            <person name="Ivanova A.A."/>
            <person name="Saltykova V.X."/>
            <person name="Rijpstra W.I.C."/>
            <person name="Sinninghe Damste J.S."/>
            <person name="Ravin N.V."/>
        </authorList>
    </citation>
    <scope>NUCLEOTIDE SEQUENCE [LARGE SCALE GENOMIC DNA]</scope>
    <source>
        <strain evidence="13">PX69</strain>
    </source>
</reference>
<dbReference type="PROSITE" id="PS00394">
    <property type="entry name" value="DNA_PHOTOLYASES_1_1"/>
    <property type="match status" value="1"/>
</dbReference>
<evidence type="ECO:0000256" key="10">
    <source>
        <dbReference type="RuleBase" id="RU004182"/>
    </source>
</evidence>
<dbReference type="InterPro" id="IPR005101">
    <property type="entry name" value="Cryptochr/Photolyase_FAD-bd"/>
</dbReference>
<evidence type="ECO:0000259" key="11">
    <source>
        <dbReference type="PROSITE" id="PS51645"/>
    </source>
</evidence>
<dbReference type="InterPro" id="IPR018394">
    <property type="entry name" value="DNA_photolyase_1_CS_C"/>
</dbReference>
<dbReference type="InterPro" id="IPR006050">
    <property type="entry name" value="DNA_photolyase_N"/>
</dbReference>
<dbReference type="GO" id="GO:0003677">
    <property type="term" value="F:DNA binding"/>
    <property type="evidence" value="ECO:0007669"/>
    <property type="project" value="TreeGrafter"/>
</dbReference>
<comment type="similarity">
    <text evidence="10">Belongs to the DNA photolyase family.</text>
</comment>
<dbReference type="Pfam" id="PF03441">
    <property type="entry name" value="FAD_binding_7"/>
    <property type="match status" value="1"/>
</dbReference>
<feature type="binding site" evidence="8">
    <location>
        <position position="283"/>
    </location>
    <ligand>
        <name>FAD</name>
        <dbReference type="ChEBI" id="CHEBI:57692"/>
    </ligand>
</feature>
<organism evidence="12 13">
    <name type="scientific">Lacipirellula parvula</name>
    <dbReference type="NCBI Taxonomy" id="2650471"/>
    <lineage>
        <taxon>Bacteria</taxon>
        <taxon>Pseudomonadati</taxon>
        <taxon>Planctomycetota</taxon>
        <taxon>Planctomycetia</taxon>
        <taxon>Pirellulales</taxon>
        <taxon>Lacipirellulaceae</taxon>
        <taxon>Lacipirellula</taxon>
    </lineage>
</organism>
<comment type="cofactor">
    <cofactor evidence="1">
        <name>(6R)-5,10-methylene-5,6,7,8-tetrahydrofolate</name>
        <dbReference type="ChEBI" id="CHEBI:15636"/>
    </cofactor>
</comment>
<dbReference type="PROSITE" id="PS51645">
    <property type="entry name" value="PHR_CRY_ALPHA_BETA"/>
    <property type="match status" value="1"/>
</dbReference>
<gene>
    <name evidence="12" type="ORF">PLANPX_0930</name>
</gene>
<dbReference type="SUPFAM" id="SSF48173">
    <property type="entry name" value="Cryptochrome/photolyase FAD-binding domain"/>
    <property type="match status" value="1"/>
</dbReference>
<evidence type="ECO:0000256" key="6">
    <source>
        <dbReference type="ARBA" id="ARBA00022991"/>
    </source>
</evidence>
<dbReference type="Gene3D" id="1.10.579.10">
    <property type="entry name" value="DNA Cyclobutane Dipyrimidine Photolyase, subunit A, domain 3"/>
    <property type="match status" value="1"/>
</dbReference>
<keyword evidence="5 8" id="KW-0274">FAD</keyword>
<dbReference type="GO" id="GO:0000719">
    <property type="term" value="P:photoreactive repair"/>
    <property type="evidence" value="ECO:0007669"/>
    <property type="project" value="UniProtKB-ARBA"/>
</dbReference>
<evidence type="ECO:0000256" key="4">
    <source>
        <dbReference type="ARBA" id="ARBA00022630"/>
    </source>
</evidence>